<dbReference type="EMBL" id="CAJVPY010002149">
    <property type="protein sequence ID" value="CAG8550306.1"/>
    <property type="molecule type" value="Genomic_DNA"/>
</dbReference>
<accession>A0A9N9FP81</accession>
<evidence type="ECO:0000313" key="2">
    <source>
        <dbReference type="Proteomes" id="UP000789405"/>
    </source>
</evidence>
<dbReference type="AlphaFoldDB" id="A0A9N9FP81"/>
<dbReference type="OrthoDB" id="2442473at2759"/>
<proteinExistence type="predicted"/>
<dbReference type="Proteomes" id="UP000789405">
    <property type="component" value="Unassembled WGS sequence"/>
</dbReference>
<keyword evidence="2" id="KW-1185">Reference proteome</keyword>
<protein>
    <submittedName>
        <fullName evidence="1">24509_t:CDS:1</fullName>
    </submittedName>
</protein>
<feature type="non-terminal residue" evidence="1">
    <location>
        <position position="1"/>
    </location>
</feature>
<sequence>SRSSNFLNTNSNSNSAVSSLLLANKEYILAPNASSQYQALILIKEAVTKVNKYKNLLLNTNDIDLSLKQNFEKKKEKQLNEEGIAQIFSYCEDDYKTQTSDSCKKTTSKNQNQTSLSDLELPIVLIEHVELPYLSTEEVIKFLEYLDNDNHQIQLSNSNIMEDFFNLLSIRPSH</sequence>
<evidence type="ECO:0000313" key="1">
    <source>
        <dbReference type="EMBL" id="CAG8550306.1"/>
    </source>
</evidence>
<comment type="caution">
    <text evidence="1">The sequence shown here is derived from an EMBL/GenBank/DDBJ whole genome shotgun (WGS) entry which is preliminary data.</text>
</comment>
<gene>
    <name evidence="1" type="ORF">DERYTH_LOCUS5234</name>
</gene>
<reference evidence="1" key="1">
    <citation type="submission" date="2021-06" db="EMBL/GenBank/DDBJ databases">
        <authorList>
            <person name="Kallberg Y."/>
            <person name="Tangrot J."/>
            <person name="Rosling A."/>
        </authorList>
    </citation>
    <scope>NUCLEOTIDE SEQUENCE</scope>
    <source>
        <strain evidence="1">MA453B</strain>
    </source>
</reference>
<name>A0A9N9FP81_9GLOM</name>
<organism evidence="1 2">
    <name type="scientific">Dentiscutata erythropus</name>
    <dbReference type="NCBI Taxonomy" id="1348616"/>
    <lineage>
        <taxon>Eukaryota</taxon>
        <taxon>Fungi</taxon>
        <taxon>Fungi incertae sedis</taxon>
        <taxon>Mucoromycota</taxon>
        <taxon>Glomeromycotina</taxon>
        <taxon>Glomeromycetes</taxon>
        <taxon>Diversisporales</taxon>
        <taxon>Gigasporaceae</taxon>
        <taxon>Dentiscutata</taxon>
    </lineage>
</organism>